<dbReference type="Gene3D" id="3.30.70.120">
    <property type="match status" value="1"/>
</dbReference>
<dbReference type="Proteomes" id="UP001475781">
    <property type="component" value="Chromosome"/>
</dbReference>
<dbReference type="InterPro" id="IPR015867">
    <property type="entry name" value="N-reg_PII/ATP_PRibTrfase_C"/>
</dbReference>
<accession>A0ABZ2W4I2</accession>
<dbReference type="RefSeq" id="WP_162893682.1">
    <property type="nucleotide sequence ID" value="NZ_CP101118.1"/>
</dbReference>
<dbReference type="PRINTS" id="PR00340">
    <property type="entry name" value="PIIGLNB"/>
</dbReference>
<dbReference type="SUPFAM" id="SSF54913">
    <property type="entry name" value="GlnB-like"/>
    <property type="match status" value="1"/>
</dbReference>
<evidence type="ECO:0000313" key="1">
    <source>
        <dbReference type="EMBL" id="WZF89376.1"/>
    </source>
</evidence>
<dbReference type="SMART" id="SM00938">
    <property type="entry name" value="P-II"/>
    <property type="match status" value="1"/>
</dbReference>
<evidence type="ECO:0000313" key="2">
    <source>
        <dbReference type="Proteomes" id="UP001475781"/>
    </source>
</evidence>
<organism evidence="1 2">
    <name type="scientific">Marinobacter metalliresistant</name>
    <dbReference type="NCBI Taxonomy" id="2961995"/>
    <lineage>
        <taxon>Bacteria</taxon>
        <taxon>Pseudomonadati</taxon>
        <taxon>Pseudomonadota</taxon>
        <taxon>Gammaproteobacteria</taxon>
        <taxon>Pseudomonadales</taxon>
        <taxon>Marinobacteraceae</taxon>
        <taxon>Marinobacter</taxon>
    </lineage>
</organism>
<dbReference type="InterPro" id="IPR021634">
    <property type="entry name" value="DUF3240"/>
</dbReference>
<dbReference type="Pfam" id="PF11582">
    <property type="entry name" value="DUF3240"/>
    <property type="match status" value="1"/>
</dbReference>
<proteinExistence type="predicted"/>
<protein>
    <submittedName>
        <fullName evidence="1">DUF3240 family protein</fullName>
    </submittedName>
</protein>
<dbReference type="PROSITE" id="PS51343">
    <property type="entry name" value="PII_GLNB_DOM"/>
    <property type="match status" value="1"/>
</dbReference>
<name>A0ABZ2W4I2_9GAMM</name>
<sequence length="102" mass="11201">MKILTLIVHANTQQELGDQLRTLSEVSGFTFSHVEGHGAQVERDPFLSARDKVVGYTPRVRVDILLDDADVSAVLEALRQAENSVTGDAVYWITPVEEGGHL</sequence>
<dbReference type="InterPro" id="IPR011322">
    <property type="entry name" value="N-reg_PII-like_a/b"/>
</dbReference>
<dbReference type="EMBL" id="CP101118">
    <property type="protein sequence ID" value="WZF89376.1"/>
    <property type="molecule type" value="Genomic_DNA"/>
</dbReference>
<dbReference type="InterPro" id="IPR002187">
    <property type="entry name" value="N-reg_PII"/>
</dbReference>
<gene>
    <name evidence="1" type="ORF">NLK58_03955</name>
</gene>
<keyword evidence="2" id="KW-1185">Reference proteome</keyword>
<reference evidence="1 2" key="1">
    <citation type="submission" date="2022-07" db="EMBL/GenBank/DDBJ databases">
        <title>A copper resistant bacterium isolated from sediment samples of deep sea hydrothermal areas.</title>
        <authorList>
            <person name="Zeng X."/>
        </authorList>
    </citation>
    <scope>NUCLEOTIDE SEQUENCE [LARGE SCALE GENOMIC DNA]</scope>
    <source>
        <strain evidence="2">CuT 6</strain>
    </source>
</reference>